<organism evidence="4 5">
    <name type="scientific">Neorhodopirellula pilleata</name>
    <dbReference type="NCBI Taxonomy" id="2714738"/>
    <lineage>
        <taxon>Bacteria</taxon>
        <taxon>Pseudomonadati</taxon>
        <taxon>Planctomycetota</taxon>
        <taxon>Planctomycetia</taxon>
        <taxon>Pirellulales</taxon>
        <taxon>Pirellulaceae</taxon>
        <taxon>Neorhodopirellula</taxon>
    </lineage>
</organism>
<sequence>MNQPLHFERDQCVPSHFDHFAYGSNLSSERLRARCPSATPLAWGFVIGRQLRFHKVGMDGTAKADAFFTGDPSDRIYGVIYRCWTSERTFLDACESLGVGYEEAAVDVMIDGENEPRRTFLYQAVAEKIRSDLATTDWYAAHVIRGAAEHGFPEAYQRHLADLVARSIGPVPVISSNFRLRDA</sequence>
<gene>
    <name evidence="4" type="ORF">Pla100_14370</name>
</gene>
<dbReference type="EMBL" id="SJPM01000002">
    <property type="protein sequence ID" value="TWU01702.1"/>
    <property type="molecule type" value="Genomic_DNA"/>
</dbReference>
<dbReference type="InterPro" id="IPR017939">
    <property type="entry name" value="G-Glutamylcylcotransferase"/>
</dbReference>
<reference evidence="4 5" key="1">
    <citation type="submission" date="2019-02" db="EMBL/GenBank/DDBJ databases">
        <title>Deep-cultivation of Planctomycetes and their phenomic and genomic characterization uncovers novel biology.</title>
        <authorList>
            <person name="Wiegand S."/>
            <person name="Jogler M."/>
            <person name="Boedeker C."/>
            <person name="Pinto D."/>
            <person name="Vollmers J."/>
            <person name="Rivas-Marin E."/>
            <person name="Kohn T."/>
            <person name="Peeters S.H."/>
            <person name="Heuer A."/>
            <person name="Rast P."/>
            <person name="Oberbeckmann S."/>
            <person name="Bunk B."/>
            <person name="Jeske O."/>
            <person name="Meyerdierks A."/>
            <person name="Storesund J.E."/>
            <person name="Kallscheuer N."/>
            <person name="Luecker S."/>
            <person name="Lage O.M."/>
            <person name="Pohl T."/>
            <person name="Merkel B.J."/>
            <person name="Hornburger P."/>
            <person name="Mueller R.-W."/>
            <person name="Bruemmer F."/>
            <person name="Labrenz M."/>
            <person name="Spormann A.M."/>
            <person name="Op Den Camp H."/>
            <person name="Overmann J."/>
            <person name="Amann R."/>
            <person name="Jetten M.S.M."/>
            <person name="Mascher T."/>
            <person name="Medema M.H."/>
            <person name="Devos D.P."/>
            <person name="Kaster A.-K."/>
            <person name="Ovreas L."/>
            <person name="Rohde M."/>
            <person name="Galperin M.Y."/>
            <person name="Jogler C."/>
        </authorList>
    </citation>
    <scope>NUCLEOTIDE SEQUENCE [LARGE SCALE GENOMIC DNA]</scope>
    <source>
        <strain evidence="4 5">Pla100</strain>
    </source>
</reference>
<dbReference type="OrthoDB" id="158990at2"/>
<comment type="caution">
    <text evidence="4">The sequence shown here is derived from an EMBL/GenBank/DDBJ whole genome shotgun (WGS) entry which is preliminary data.</text>
</comment>
<proteinExistence type="predicted"/>
<accession>A0A5C6ARV3</accession>
<evidence type="ECO:0000256" key="2">
    <source>
        <dbReference type="PIRSR" id="PIRSR617939-1"/>
    </source>
</evidence>
<dbReference type="Pfam" id="PF13772">
    <property type="entry name" value="AIG2_2"/>
    <property type="match status" value="1"/>
</dbReference>
<dbReference type="GO" id="GO:0003839">
    <property type="term" value="F:gamma-glutamylcyclotransferase activity"/>
    <property type="evidence" value="ECO:0007669"/>
    <property type="project" value="InterPro"/>
</dbReference>
<evidence type="ECO:0000313" key="4">
    <source>
        <dbReference type="EMBL" id="TWU01702.1"/>
    </source>
</evidence>
<dbReference type="AlphaFoldDB" id="A0A5C6ARV3"/>
<dbReference type="SUPFAM" id="SSF110857">
    <property type="entry name" value="Gamma-glutamyl cyclotransferase-like"/>
    <property type="match status" value="1"/>
</dbReference>
<dbReference type="InterPro" id="IPR013024">
    <property type="entry name" value="GGCT-like"/>
</dbReference>
<evidence type="ECO:0008006" key="6">
    <source>
        <dbReference type="Google" id="ProtNLM"/>
    </source>
</evidence>
<dbReference type="PANTHER" id="PTHR12935">
    <property type="entry name" value="GAMMA-GLUTAMYLCYCLOTRANSFERASE"/>
    <property type="match status" value="1"/>
</dbReference>
<feature type="active site" description="Proton acceptor" evidence="2">
    <location>
        <position position="95"/>
    </location>
</feature>
<dbReference type="Gene3D" id="3.10.490.10">
    <property type="entry name" value="Gamma-glutamyl cyclotransferase-like"/>
    <property type="match status" value="1"/>
</dbReference>
<keyword evidence="5" id="KW-1185">Reference proteome</keyword>
<evidence type="ECO:0000313" key="5">
    <source>
        <dbReference type="Proteomes" id="UP000316213"/>
    </source>
</evidence>
<evidence type="ECO:0000256" key="3">
    <source>
        <dbReference type="PIRSR" id="PIRSR617939-2"/>
    </source>
</evidence>
<feature type="binding site" evidence="3">
    <location>
        <position position="139"/>
    </location>
    <ligand>
        <name>substrate</name>
    </ligand>
</feature>
<evidence type="ECO:0000256" key="1">
    <source>
        <dbReference type="ARBA" id="ARBA00023239"/>
    </source>
</evidence>
<protein>
    <recommendedName>
        <fullName evidence="6">AIG2-like family protein</fullName>
    </recommendedName>
</protein>
<dbReference type="PANTHER" id="PTHR12935:SF0">
    <property type="entry name" value="GAMMA-GLUTAMYLCYCLOTRANSFERASE"/>
    <property type="match status" value="1"/>
</dbReference>
<dbReference type="CDD" id="cd06661">
    <property type="entry name" value="GGCT_like"/>
    <property type="match status" value="1"/>
</dbReference>
<keyword evidence="1" id="KW-0456">Lyase</keyword>
<dbReference type="RefSeq" id="WP_146576946.1">
    <property type="nucleotide sequence ID" value="NZ_SJPM01000002.1"/>
</dbReference>
<name>A0A5C6ARV3_9BACT</name>
<dbReference type="Proteomes" id="UP000316213">
    <property type="component" value="Unassembled WGS sequence"/>
</dbReference>
<dbReference type="InterPro" id="IPR036568">
    <property type="entry name" value="GGCT-like_sf"/>
</dbReference>